<accession>A0A9N9J6C4</accession>
<proteinExistence type="predicted"/>
<organism evidence="1 2">
    <name type="scientific">Cetraspora pellucida</name>
    <dbReference type="NCBI Taxonomy" id="1433469"/>
    <lineage>
        <taxon>Eukaryota</taxon>
        <taxon>Fungi</taxon>
        <taxon>Fungi incertae sedis</taxon>
        <taxon>Mucoromycota</taxon>
        <taxon>Glomeromycotina</taxon>
        <taxon>Glomeromycetes</taxon>
        <taxon>Diversisporales</taxon>
        <taxon>Gigasporaceae</taxon>
        <taxon>Cetraspora</taxon>
    </lineage>
</organism>
<keyword evidence="2" id="KW-1185">Reference proteome</keyword>
<evidence type="ECO:0000313" key="2">
    <source>
        <dbReference type="Proteomes" id="UP000789759"/>
    </source>
</evidence>
<sequence>CLSYSDYNNVQILSDLESFNKPKNYVIVEIRSFTKAEDIIEINVKPKNLVEIKSFVDIRDFEEEGVFGKKSVIEIEGLESFVG</sequence>
<evidence type="ECO:0000313" key="1">
    <source>
        <dbReference type="EMBL" id="CAG8767103.1"/>
    </source>
</evidence>
<reference evidence="1" key="1">
    <citation type="submission" date="2021-06" db="EMBL/GenBank/DDBJ databases">
        <authorList>
            <person name="Kallberg Y."/>
            <person name="Tangrot J."/>
            <person name="Rosling A."/>
        </authorList>
    </citation>
    <scope>NUCLEOTIDE SEQUENCE</scope>
    <source>
        <strain evidence="1">FL966</strain>
    </source>
</reference>
<protein>
    <submittedName>
        <fullName evidence="1">10765_t:CDS:1</fullName>
    </submittedName>
</protein>
<dbReference type="EMBL" id="CAJVQA010021065">
    <property type="protein sequence ID" value="CAG8767103.1"/>
    <property type="molecule type" value="Genomic_DNA"/>
</dbReference>
<gene>
    <name evidence="1" type="ORF">CPELLU_LOCUS15646</name>
</gene>
<dbReference type="Proteomes" id="UP000789759">
    <property type="component" value="Unassembled WGS sequence"/>
</dbReference>
<dbReference type="AlphaFoldDB" id="A0A9N9J6C4"/>
<name>A0A9N9J6C4_9GLOM</name>
<comment type="caution">
    <text evidence="1">The sequence shown here is derived from an EMBL/GenBank/DDBJ whole genome shotgun (WGS) entry which is preliminary data.</text>
</comment>
<feature type="non-terminal residue" evidence="1">
    <location>
        <position position="1"/>
    </location>
</feature>